<dbReference type="InterPro" id="IPR013767">
    <property type="entry name" value="PAS_fold"/>
</dbReference>
<dbReference type="SUPFAM" id="SSF55073">
    <property type="entry name" value="Nucleotide cyclase"/>
    <property type="match status" value="1"/>
</dbReference>
<dbReference type="STRING" id="1121451.DESAM_21545"/>
<evidence type="ECO:0000256" key="1">
    <source>
        <dbReference type="ARBA" id="ARBA00004651"/>
    </source>
</evidence>
<dbReference type="Pfam" id="PF00989">
    <property type="entry name" value="PAS"/>
    <property type="match status" value="1"/>
</dbReference>
<organism evidence="10 11">
    <name type="scientific">Maridesulfovibrio hydrothermalis AM13 = DSM 14728</name>
    <dbReference type="NCBI Taxonomy" id="1121451"/>
    <lineage>
        <taxon>Bacteria</taxon>
        <taxon>Pseudomonadati</taxon>
        <taxon>Thermodesulfobacteriota</taxon>
        <taxon>Desulfovibrionia</taxon>
        <taxon>Desulfovibrionales</taxon>
        <taxon>Desulfovibrionaceae</taxon>
        <taxon>Maridesulfovibrio</taxon>
    </lineage>
</organism>
<dbReference type="CDD" id="cd01949">
    <property type="entry name" value="GGDEF"/>
    <property type="match status" value="1"/>
</dbReference>
<evidence type="ECO:0000256" key="2">
    <source>
        <dbReference type="ARBA" id="ARBA00022475"/>
    </source>
</evidence>
<reference evidence="10 11" key="1">
    <citation type="submission" date="2012-10" db="EMBL/GenBank/DDBJ databases">
        <authorList>
            <person name="Genoscope - CEA"/>
        </authorList>
    </citation>
    <scope>NUCLEOTIDE SEQUENCE [LARGE SCALE GENOMIC DNA]</scope>
    <source>
        <strain evidence="11">AM13 / DSM 14728</strain>
    </source>
</reference>
<evidence type="ECO:0000259" key="9">
    <source>
        <dbReference type="PROSITE" id="PS50887"/>
    </source>
</evidence>
<dbReference type="eggNOG" id="COG5001">
    <property type="taxonomic scope" value="Bacteria"/>
</dbReference>
<dbReference type="PANTHER" id="PTHR44757:SF2">
    <property type="entry name" value="BIOFILM ARCHITECTURE MAINTENANCE PROTEIN MBAA"/>
    <property type="match status" value="1"/>
</dbReference>
<dbReference type="FunFam" id="3.30.70.270:FF:000001">
    <property type="entry name" value="Diguanylate cyclase domain protein"/>
    <property type="match status" value="1"/>
</dbReference>
<dbReference type="PROSITE" id="PS50112">
    <property type="entry name" value="PAS"/>
    <property type="match status" value="2"/>
</dbReference>
<dbReference type="OrthoDB" id="23692at2"/>
<dbReference type="NCBIfam" id="TIGR00254">
    <property type="entry name" value="GGDEF"/>
    <property type="match status" value="1"/>
</dbReference>
<feature type="transmembrane region" description="Helical" evidence="6">
    <location>
        <begin position="15"/>
        <end position="35"/>
    </location>
</feature>
<dbReference type="PROSITE" id="PS50113">
    <property type="entry name" value="PAC"/>
    <property type="match status" value="2"/>
</dbReference>
<dbReference type="Gene3D" id="3.30.70.270">
    <property type="match status" value="1"/>
</dbReference>
<dbReference type="EMBL" id="FO203522">
    <property type="protein sequence ID" value="CCO23822.1"/>
    <property type="molecule type" value="Genomic_DNA"/>
</dbReference>
<feature type="transmembrane region" description="Helical" evidence="6">
    <location>
        <begin position="312"/>
        <end position="332"/>
    </location>
</feature>
<dbReference type="InterPro" id="IPR000700">
    <property type="entry name" value="PAS-assoc_C"/>
</dbReference>
<dbReference type="Pfam" id="PF00990">
    <property type="entry name" value="GGDEF"/>
    <property type="match status" value="1"/>
</dbReference>
<dbReference type="HOGENOM" id="CLU_020915_0_0_7"/>
<keyword evidence="2" id="KW-1003">Cell membrane</keyword>
<dbReference type="PANTHER" id="PTHR44757">
    <property type="entry name" value="DIGUANYLATE CYCLASE DGCP"/>
    <property type="match status" value="1"/>
</dbReference>
<evidence type="ECO:0000313" key="11">
    <source>
        <dbReference type="Proteomes" id="UP000010808"/>
    </source>
</evidence>
<keyword evidence="5 6" id="KW-0472">Membrane</keyword>
<dbReference type="InterPro" id="IPR013655">
    <property type="entry name" value="PAS_fold_3"/>
</dbReference>
<evidence type="ECO:0000259" key="7">
    <source>
        <dbReference type="PROSITE" id="PS50112"/>
    </source>
</evidence>
<dbReference type="Proteomes" id="UP000010808">
    <property type="component" value="Chromosome"/>
</dbReference>
<dbReference type="InterPro" id="IPR043128">
    <property type="entry name" value="Rev_trsase/Diguanyl_cyclase"/>
</dbReference>
<dbReference type="GO" id="GO:0006355">
    <property type="term" value="P:regulation of DNA-templated transcription"/>
    <property type="evidence" value="ECO:0007669"/>
    <property type="project" value="InterPro"/>
</dbReference>
<dbReference type="InterPro" id="IPR035965">
    <property type="entry name" value="PAS-like_dom_sf"/>
</dbReference>
<gene>
    <name evidence="10" type="ORF">DESAM_21545</name>
</gene>
<keyword evidence="3 6" id="KW-0812">Transmembrane</keyword>
<feature type="domain" description="PAC" evidence="8">
    <location>
        <begin position="426"/>
        <end position="474"/>
    </location>
</feature>
<dbReference type="SUPFAM" id="SSF55785">
    <property type="entry name" value="PYP-like sensor domain (PAS domain)"/>
    <property type="match status" value="2"/>
</dbReference>
<dbReference type="RefSeq" id="WP_015336425.1">
    <property type="nucleotide sequence ID" value="NC_020055.1"/>
</dbReference>
<dbReference type="CDD" id="cd00130">
    <property type="entry name" value="PAS"/>
    <property type="match status" value="2"/>
</dbReference>
<dbReference type="SMART" id="SM00086">
    <property type="entry name" value="PAC"/>
    <property type="match status" value="2"/>
</dbReference>
<dbReference type="InterPro" id="IPR000160">
    <property type="entry name" value="GGDEF_dom"/>
</dbReference>
<evidence type="ECO:0000256" key="4">
    <source>
        <dbReference type="ARBA" id="ARBA00022989"/>
    </source>
</evidence>
<dbReference type="AlphaFoldDB" id="L0RC76"/>
<proteinExistence type="predicted"/>
<feature type="domain" description="PAS" evidence="7">
    <location>
        <begin position="348"/>
        <end position="423"/>
    </location>
</feature>
<dbReference type="InterPro" id="IPR000014">
    <property type="entry name" value="PAS"/>
</dbReference>
<dbReference type="InterPro" id="IPR052155">
    <property type="entry name" value="Biofilm_reg_signaling"/>
</dbReference>
<dbReference type="PROSITE" id="PS50887">
    <property type="entry name" value="GGDEF"/>
    <property type="match status" value="1"/>
</dbReference>
<dbReference type="InterPro" id="IPR029787">
    <property type="entry name" value="Nucleotide_cyclase"/>
</dbReference>
<feature type="domain" description="PAC" evidence="8">
    <location>
        <begin position="550"/>
        <end position="602"/>
    </location>
</feature>
<evidence type="ECO:0000313" key="10">
    <source>
        <dbReference type="EMBL" id="CCO23822.1"/>
    </source>
</evidence>
<evidence type="ECO:0000256" key="3">
    <source>
        <dbReference type="ARBA" id="ARBA00022692"/>
    </source>
</evidence>
<dbReference type="PATRIC" id="fig|1121451.3.peg.1784"/>
<accession>L0RC76</accession>
<dbReference type="GO" id="GO:0005886">
    <property type="term" value="C:plasma membrane"/>
    <property type="evidence" value="ECO:0007669"/>
    <property type="project" value="UniProtKB-SubCell"/>
</dbReference>
<keyword evidence="11" id="KW-1185">Reference proteome</keyword>
<feature type="domain" description="GGDEF" evidence="9">
    <location>
        <begin position="634"/>
        <end position="764"/>
    </location>
</feature>
<dbReference type="Pfam" id="PF02743">
    <property type="entry name" value="dCache_1"/>
    <property type="match status" value="1"/>
</dbReference>
<evidence type="ECO:0000256" key="6">
    <source>
        <dbReference type="SAM" id="Phobius"/>
    </source>
</evidence>
<dbReference type="InterPro" id="IPR001610">
    <property type="entry name" value="PAC"/>
</dbReference>
<sequence>MQPIRNDNQTLTRWIPLRLLFILFAILFIAGAVGLKLDTLVIKDQEKIYNNQQALQARLAATALDDKLQSIVNTAHTLTQYTLKSFIKGRRTKDSIKKLLKIKQTEINELIFLSFHSTPAKEILTSDITSPLLLKAHKVAIKWTDKYYTTLSGMHTGFIAPHPEIDENSRLAGILAPVWVDDKYAGVLTMIIDLARLTEKYITPLQIGEFGSGFIVDGSGIVIFDQEKEVLGKNIFSLHKDFPELIKLDSRMLHENSGKGEYYFFIKRGGEKIRKLIAWDSVRLGDMKLVIAISATEAAITKAMTSVRTARIAMIGLIGCTLFAALFFFYHYRSKQILISQNNELIRKDQVFEAIAANVPGVIYKCDLNPPYIMHYISSKVHKVTGYDHFEFLRGGKSNYLNLVHPQDRKNLIQTVSDAIEKKISFTLEYRIVRSDGAKRWVYEKGTKLPGEDSIAGFILDITDRKKKEEALHAAEEKYRSIITNAPLGIFQTTPEGIFISANPQMAIYYGYATPEDLIKDISDISTQCYVSADTRKRFTTILNEFGRTSNFEAEHRCKDGSTFWAAETVTAVTDEAGKIIRYEGFMSDISERKEHEETMRKLAMYDSLTGLPNRVLFDDRMKQALSRAQRNRLKIAILYADLDNFKQVNDELGHSAGDTVLSEVAGRFSDCLRTSDTVSRIGGDEFIFILQDIGSKAEIEVVAQRIIDSMRAPFYLGEKIYRLGVSIGISIYPDSSAEKEELVRRADEAMYRTKTKGKNSFSY</sequence>
<dbReference type="NCBIfam" id="TIGR00229">
    <property type="entry name" value="sensory_box"/>
    <property type="match status" value="2"/>
</dbReference>
<keyword evidence="4 6" id="KW-1133">Transmembrane helix</keyword>
<dbReference type="KEGG" id="dhy:DESAM_21545"/>
<name>L0RC76_9BACT</name>
<dbReference type="Pfam" id="PF08447">
    <property type="entry name" value="PAS_3"/>
    <property type="match status" value="1"/>
</dbReference>
<evidence type="ECO:0000259" key="8">
    <source>
        <dbReference type="PROSITE" id="PS50113"/>
    </source>
</evidence>
<comment type="subcellular location">
    <subcellularLocation>
        <location evidence="1">Cell membrane</location>
        <topology evidence="1">Multi-pass membrane protein</topology>
    </subcellularLocation>
</comment>
<evidence type="ECO:0000256" key="5">
    <source>
        <dbReference type="ARBA" id="ARBA00023136"/>
    </source>
</evidence>
<dbReference type="InterPro" id="IPR033479">
    <property type="entry name" value="dCache_1"/>
</dbReference>
<dbReference type="SMART" id="SM00091">
    <property type="entry name" value="PAS"/>
    <property type="match status" value="2"/>
</dbReference>
<protein>
    <submittedName>
        <fullName evidence="10">Diguanylate cyclase with PAS/PAC sensor</fullName>
    </submittedName>
</protein>
<feature type="domain" description="PAS" evidence="7">
    <location>
        <begin position="475"/>
        <end position="516"/>
    </location>
</feature>
<dbReference type="GO" id="GO:0003824">
    <property type="term" value="F:catalytic activity"/>
    <property type="evidence" value="ECO:0007669"/>
    <property type="project" value="UniProtKB-ARBA"/>
</dbReference>
<dbReference type="Gene3D" id="3.30.450.20">
    <property type="entry name" value="PAS domain"/>
    <property type="match status" value="3"/>
</dbReference>
<dbReference type="SMART" id="SM00267">
    <property type="entry name" value="GGDEF"/>
    <property type="match status" value="1"/>
</dbReference>